<dbReference type="Gene3D" id="2.170.140.10">
    <property type="entry name" value="Chitin binding domain"/>
    <property type="match status" value="1"/>
</dbReference>
<name>A0AAV2PLK4_MEGNR</name>
<organism evidence="4 5">
    <name type="scientific">Meganyctiphanes norvegica</name>
    <name type="common">Northern krill</name>
    <name type="synonym">Thysanopoda norvegica</name>
    <dbReference type="NCBI Taxonomy" id="48144"/>
    <lineage>
        <taxon>Eukaryota</taxon>
        <taxon>Metazoa</taxon>
        <taxon>Ecdysozoa</taxon>
        <taxon>Arthropoda</taxon>
        <taxon>Crustacea</taxon>
        <taxon>Multicrustacea</taxon>
        <taxon>Malacostraca</taxon>
        <taxon>Eumalacostraca</taxon>
        <taxon>Eucarida</taxon>
        <taxon>Euphausiacea</taxon>
        <taxon>Euphausiidae</taxon>
        <taxon>Meganyctiphanes</taxon>
    </lineage>
</organism>
<feature type="compositionally biased region" description="Low complexity" evidence="1">
    <location>
        <begin position="306"/>
        <end position="403"/>
    </location>
</feature>
<dbReference type="GO" id="GO:0008061">
    <property type="term" value="F:chitin binding"/>
    <property type="evidence" value="ECO:0007669"/>
    <property type="project" value="InterPro"/>
</dbReference>
<feature type="domain" description="Chitin-binding type-2" evidence="3">
    <location>
        <begin position="162"/>
        <end position="210"/>
    </location>
</feature>
<feature type="region of interest" description="Disordered" evidence="1">
    <location>
        <begin position="306"/>
        <end position="421"/>
    </location>
</feature>
<keyword evidence="2" id="KW-0732">Signal</keyword>
<evidence type="ECO:0000259" key="3">
    <source>
        <dbReference type="PROSITE" id="PS50940"/>
    </source>
</evidence>
<dbReference type="SUPFAM" id="SSF57625">
    <property type="entry name" value="Invertebrate chitin-binding proteins"/>
    <property type="match status" value="1"/>
</dbReference>
<protein>
    <recommendedName>
        <fullName evidence="3">Chitin-binding type-2 domain-containing protein</fullName>
    </recommendedName>
</protein>
<keyword evidence="5" id="KW-1185">Reference proteome</keyword>
<dbReference type="InterPro" id="IPR036508">
    <property type="entry name" value="Chitin-bd_dom_sf"/>
</dbReference>
<dbReference type="AlphaFoldDB" id="A0AAV2PLK4"/>
<dbReference type="Proteomes" id="UP001497623">
    <property type="component" value="Unassembled WGS sequence"/>
</dbReference>
<dbReference type="InterPro" id="IPR002557">
    <property type="entry name" value="Chitin-bd_dom"/>
</dbReference>
<reference evidence="4 5" key="1">
    <citation type="submission" date="2024-05" db="EMBL/GenBank/DDBJ databases">
        <authorList>
            <person name="Wallberg A."/>
        </authorList>
    </citation>
    <scope>NUCLEOTIDE SEQUENCE [LARGE SCALE GENOMIC DNA]</scope>
</reference>
<dbReference type="SMART" id="SM00494">
    <property type="entry name" value="ChtBD2"/>
    <property type="match status" value="3"/>
</dbReference>
<dbReference type="Pfam" id="PF01607">
    <property type="entry name" value="CBM_14"/>
    <property type="match status" value="1"/>
</dbReference>
<comment type="caution">
    <text evidence="4">The sequence shown here is derived from an EMBL/GenBank/DDBJ whole genome shotgun (WGS) entry which is preliminary data.</text>
</comment>
<proteinExistence type="predicted"/>
<evidence type="ECO:0000313" key="5">
    <source>
        <dbReference type="Proteomes" id="UP001497623"/>
    </source>
</evidence>
<dbReference type="PROSITE" id="PS50940">
    <property type="entry name" value="CHIT_BIND_II"/>
    <property type="match status" value="2"/>
</dbReference>
<sequence>MATHGFLLLLLVANSKALWDSNFGVGSWSSSRARAFECLAAGFFCESCTSSVHCTGPGATPTVFPCNTGQVCGGTAPTFICMDYVGATSEGGCDCDSVGNSGFLLDPYDQAMAKYILCVNFPTLPEAQFFLSCNEGETFSIEDGVCVPVTTTTTTTQAPLDDIDCSTEGIGQHTTDPTCKTYGVCFSQSLPAILTSCGDGEAFDSSKPGCVPECDLGPAIFTCPADKMGALPDTSDCSIFHVCLAGVAVTPASGAPCPDGQVFESVSMACVDPSPDVVCPPEINPCWAEYCEACGGTCPPIDITDTTSSATSSTTSTVTPSESSSTTTSSTTISTSSSTTPSSTTSSTTTPSTTITSTTTTSTTTTPTSTSTTTTATTTTPTTTSTTTTPTTTSTTTPSTTTPQHCNNSPGAFANPDDCKR</sequence>
<dbReference type="GO" id="GO:0005576">
    <property type="term" value="C:extracellular region"/>
    <property type="evidence" value="ECO:0007669"/>
    <property type="project" value="InterPro"/>
</dbReference>
<evidence type="ECO:0000313" key="4">
    <source>
        <dbReference type="EMBL" id="CAL4060335.1"/>
    </source>
</evidence>
<feature type="chain" id="PRO_5043943178" description="Chitin-binding type-2 domain-containing protein" evidence="2">
    <location>
        <begin position="18"/>
        <end position="421"/>
    </location>
</feature>
<gene>
    <name evidence="4" type="ORF">MNOR_LOCUS1263</name>
</gene>
<feature type="domain" description="Chitin-binding type-2" evidence="3">
    <location>
        <begin position="220"/>
        <end position="281"/>
    </location>
</feature>
<accession>A0AAV2PLK4</accession>
<evidence type="ECO:0000256" key="1">
    <source>
        <dbReference type="SAM" id="MobiDB-lite"/>
    </source>
</evidence>
<evidence type="ECO:0000256" key="2">
    <source>
        <dbReference type="SAM" id="SignalP"/>
    </source>
</evidence>
<feature type="signal peptide" evidence="2">
    <location>
        <begin position="1"/>
        <end position="17"/>
    </location>
</feature>
<dbReference type="EMBL" id="CAXKWB010000332">
    <property type="protein sequence ID" value="CAL4060335.1"/>
    <property type="molecule type" value="Genomic_DNA"/>
</dbReference>